<dbReference type="InterPro" id="IPR025048">
    <property type="entry name" value="DUF3987"/>
</dbReference>
<sequence length="518" mass="57826">MIWFSGQGGRAMTGELLKNAAHPSEEWPPLIPLDQPDLSSLNTDYLPGWAGDFARALSASTETPLEFVACMVLGTCAAATARRLCVKLKEDHREPCNLWIAAVLPSGNRKSAVQKAATAPLRDWERDRAATMEPDIQQRKSKRKTMEARIKEKRNNAAREMEHTKAIHLAGEIADMEAELPEIPTPPKLWISDTTPEKLGALLSENGECIAWLSSEGGIFEHLQGRYSGGIPNLDLVLKAWSGDPERIDRIGRSGVDLHDPLLTVAISPQPDVLRGLAGKPGFRGRGLLARFLYLVPKSPLGYRTLETKPVPEEIRDRYAEGIRDMLDWEPATDEHGNEKPHILELSTDAHTKWQGFERAIENKMRPDQAMHHCTDWAGKAPGTAARLAGVLHGIEHAHGKPWEELITAETMEKALKIMEVISQHSLVALDMMGADSGIHNARHVWEWVERGRRDIFTVRDAQQALKSKFPRVAQLREALEILKERFYLEIIEPEKTGTGRPPSPAVQVRSDIAEGWR</sequence>
<dbReference type="EMBL" id="CAADFA010000456">
    <property type="protein sequence ID" value="VFJ67457.1"/>
    <property type="molecule type" value="Genomic_DNA"/>
</dbReference>
<name>A0A450TJD1_9GAMM</name>
<dbReference type="EMBL" id="CAADFL010000516">
    <property type="protein sequence ID" value="VFK17968.1"/>
    <property type="molecule type" value="Genomic_DNA"/>
</dbReference>
<gene>
    <name evidence="4" type="ORF">BECKFM1743A_GA0114220_105012</name>
    <name evidence="5" type="ORF">BECKFM1743B_GA0114221_105162</name>
    <name evidence="3" type="ORF">BECKFM1743C_GA0114222_104562</name>
</gene>
<evidence type="ECO:0000313" key="3">
    <source>
        <dbReference type="EMBL" id="VFJ67457.1"/>
    </source>
</evidence>
<evidence type="ECO:0008006" key="6">
    <source>
        <dbReference type="Google" id="ProtNLM"/>
    </source>
</evidence>
<accession>A0A450TJD1</accession>
<feature type="coiled-coil region" evidence="1">
    <location>
        <begin position="136"/>
        <end position="163"/>
    </location>
</feature>
<dbReference type="Pfam" id="PF13148">
    <property type="entry name" value="DUF3987"/>
    <property type="match status" value="1"/>
</dbReference>
<dbReference type="AlphaFoldDB" id="A0A450TJD1"/>
<proteinExistence type="predicted"/>
<feature type="region of interest" description="Disordered" evidence="2">
    <location>
        <begin position="496"/>
        <end position="518"/>
    </location>
</feature>
<reference evidence="3" key="1">
    <citation type="submission" date="2019-02" db="EMBL/GenBank/DDBJ databases">
        <authorList>
            <person name="Gruber-Vodicka R. H."/>
            <person name="Seah K. B. B."/>
        </authorList>
    </citation>
    <scope>NUCLEOTIDE SEQUENCE</scope>
    <source>
        <strain evidence="4">BECK_BZ163</strain>
        <strain evidence="5">BECK_BZ164</strain>
        <strain evidence="3">BECK_BZ165</strain>
    </source>
</reference>
<evidence type="ECO:0000313" key="5">
    <source>
        <dbReference type="EMBL" id="VFK17968.1"/>
    </source>
</evidence>
<evidence type="ECO:0000256" key="2">
    <source>
        <dbReference type="SAM" id="MobiDB-lite"/>
    </source>
</evidence>
<organism evidence="3">
    <name type="scientific">Candidatus Kentrum sp. FM</name>
    <dbReference type="NCBI Taxonomy" id="2126340"/>
    <lineage>
        <taxon>Bacteria</taxon>
        <taxon>Pseudomonadati</taxon>
        <taxon>Pseudomonadota</taxon>
        <taxon>Gammaproteobacteria</taxon>
        <taxon>Candidatus Kentrum</taxon>
    </lineage>
</organism>
<protein>
    <recommendedName>
        <fullName evidence="6">DUF3987 domain-containing protein</fullName>
    </recommendedName>
</protein>
<keyword evidence="1" id="KW-0175">Coiled coil</keyword>
<evidence type="ECO:0000256" key="1">
    <source>
        <dbReference type="SAM" id="Coils"/>
    </source>
</evidence>
<evidence type="ECO:0000313" key="4">
    <source>
        <dbReference type="EMBL" id="VFJ69188.1"/>
    </source>
</evidence>
<dbReference type="EMBL" id="CAADEZ010000501">
    <property type="protein sequence ID" value="VFJ69188.1"/>
    <property type="molecule type" value="Genomic_DNA"/>
</dbReference>